<gene>
    <name evidence="2" type="ORF">RXV79_11455</name>
</gene>
<name>A0ABZ0D6I6_9BURK</name>
<accession>A0ABZ0D6I6</accession>
<organism evidence="2 3">
    <name type="scientific">Piscinibacter gummiphilus</name>
    <dbReference type="NCBI Taxonomy" id="946333"/>
    <lineage>
        <taxon>Bacteria</taxon>
        <taxon>Pseudomonadati</taxon>
        <taxon>Pseudomonadota</taxon>
        <taxon>Betaproteobacteria</taxon>
        <taxon>Burkholderiales</taxon>
        <taxon>Sphaerotilaceae</taxon>
        <taxon>Piscinibacter</taxon>
    </lineage>
</organism>
<evidence type="ECO:0000313" key="3">
    <source>
        <dbReference type="Proteomes" id="UP001303946"/>
    </source>
</evidence>
<reference evidence="2 3" key="1">
    <citation type="submission" date="2023-10" db="EMBL/GenBank/DDBJ databases">
        <title>Bacteria for the degradation of biodegradable plastic PBAT(Polybutylene adipate terephthalate).</title>
        <authorList>
            <person name="Weon H.-Y."/>
            <person name="Yeon J."/>
        </authorList>
    </citation>
    <scope>NUCLEOTIDE SEQUENCE [LARGE SCALE GENOMIC DNA]</scope>
    <source>
        <strain evidence="2 3">SBD 7-3</strain>
    </source>
</reference>
<evidence type="ECO:0000313" key="2">
    <source>
        <dbReference type="EMBL" id="WOB10648.1"/>
    </source>
</evidence>
<dbReference type="Pfam" id="PF03413">
    <property type="entry name" value="PepSY"/>
    <property type="match status" value="1"/>
</dbReference>
<sequence>MNTRRAPLLRLLGAIVALVGALLPGAPALAGGDHDRARAAVQAGEVLPLKTVLERVARSHPGEVLEVELEQEDGRWVYEIRLLQPGGRLVKLEVDAATAEVLRSKRRTH</sequence>
<protein>
    <submittedName>
        <fullName evidence="2">PepSY domain-containing protein</fullName>
    </submittedName>
</protein>
<dbReference type="EMBL" id="CP136336">
    <property type="protein sequence ID" value="WOB10648.1"/>
    <property type="molecule type" value="Genomic_DNA"/>
</dbReference>
<evidence type="ECO:0000259" key="1">
    <source>
        <dbReference type="Pfam" id="PF03413"/>
    </source>
</evidence>
<dbReference type="RefSeq" id="WP_316703548.1">
    <property type="nucleotide sequence ID" value="NZ_CP136336.1"/>
</dbReference>
<dbReference type="Proteomes" id="UP001303946">
    <property type="component" value="Chromosome"/>
</dbReference>
<feature type="domain" description="PepSY" evidence="1">
    <location>
        <begin position="47"/>
        <end position="104"/>
    </location>
</feature>
<dbReference type="InterPro" id="IPR025711">
    <property type="entry name" value="PepSY"/>
</dbReference>
<proteinExistence type="predicted"/>
<keyword evidence="3" id="KW-1185">Reference proteome</keyword>
<dbReference type="Gene3D" id="3.10.450.40">
    <property type="match status" value="1"/>
</dbReference>